<feature type="domain" description="Aldehyde oxidase/xanthine dehydrogenase a/b hammerhead" evidence="3">
    <location>
        <begin position="34"/>
        <end position="145"/>
    </location>
</feature>
<dbReference type="Proteomes" id="UP000033618">
    <property type="component" value="Unassembled WGS sequence"/>
</dbReference>
<dbReference type="GO" id="GO:0016491">
    <property type="term" value="F:oxidoreductase activity"/>
    <property type="evidence" value="ECO:0007669"/>
    <property type="project" value="UniProtKB-KW"/>
</dbReference>
<dbReference type="InterPro" id="IPR046867">
    <property type="entry name" value="AldOxase/xan_DH_MoCoBD2"/>
</dbReference>
<dbReference type="Pfam" id="PF20256">
    <property type="entry name" value="MoCoBD_2"/>
    <property type="match status" value="1"/>
</dbReference>
<dbReference type="PANTHER" id="PTHR11908">
    <property type="entry name" value="XANTHINE DEHYDROGENASE"/>
    <property type="match status" value="1"/>
</dbReference>
<dbReference type="GO" id="GO:0005506">
    <property type="term" value="F:iron ion binding"/>
    <property type="evidence" value="ECO:0007669"/>
    <property type="project" value="InterPro"/>
</dbReference>
<dbReference type="AlphaFoldDB" id="A0A0F5K383"/>
<comment type="caution">
    <text evidence="4">The sequence shown here is derived from an EMBL/GenBank/DDBJ whole genome shotgun (WGS) entry which is preliminary data.</text>
</comment>
<dbReference type="SUPFAM" id="SSF54665">
    <property type="entry name" value="CO dehydrogenase molybdoprotein N-domain-like"/>
    <property type="match status" value="1"/>
</dbReference>
<dbReference type="InterPro" id="IPR037165">
    <property type="entry name" value="AldOxase/xan_DH_Mopterin-bd_sf"/>
</dbReference>
<evidence type="ECO:0000256" key="1">
    <source>
        <dbReference type="ARBA" id="ARBA00022505"/>
    </source>
</evidence>
<keyword evidence="1" id="KW-0500">Molybdenum</keyword>
<evidence type="ECO:0000313" key="4">
    <source>
        <dbReference type="EMBL" id="KKB64410.1"/>
    </source>
</evidence>
<dbReference type="Pfam" id="PF02738">
    <property type="entry name" value="MoCoBD_1"/>
    <property type="match status" value="1"/>
</dbReference>
<dbReference type="SMART" id="SM01008">
    <property type="entry name" value="Ald_Xan_dh_C"/>
    <property type="match status" value="1"/>
</dbReference>
<dbReference type="InterPro" id="IPR016208">
    <property type="entry name" value="Ald_Oxase/xanthine_DH-like"/>
</dbReference>
<keyword evidence="2" id="KW-0560">Oxidoreductase</keyword>
<organism evidence="4 5">
    <name type="scientific">Robbsia andropogonis</name>
    <dbReference type="NCBI Taxonomy" id="28092"/>
    <lineage>
        <taxon>Bacteria</taxon>
        <taxon>Pseudomonadati</taxon>
        <taxon>Pseudomonadota</taxon>
        <taxon>Betaproteobacteria</taxon>
        <taxon>Burkholderiales</taxon>
        <taxon>Burkholderiaceae</taxon>
        <taxon>Robbsia</taxon>
    </lineage>
</organism>
<evidence type="ECO:0000256" key="2">
    <source>
        <dbReference type="ARBA" id="ARBA00023002"/>
    </source>
</evidence>
<accession>A0A0F5K383</accession>
<name>A0A0F5K383_9BURK</name>
<dbReference type="InterPro" id="IPR036856">
    <property type="entry name" value="Ald_Oxase/Xan_DH_a/b_sf"/>
</dbReference>
<reference evidence="4 5" key="1">
    <citation type="submission" date="2015-03" db="EMBL/GenBank/DDBJ databases">
        <title>Draft Genome Sequence of Burkholderia andropogonis type strain ICMP2807, isolated from Sorghum bicolor.</title>
        <authorList>
            <person name="Lopes-Santos L."/>
            <person name="Castro D.B."/>
            <person name="Ottoboni L.M."/>
            <person name="Park D."/>
            <person name="Weirc B.S."/>
            <person name="Destefano S.A."/>
        </authorList>
    </citation>
    <scope>NUCLEOTIDE SEQUENCE [LARGE SCALE GENOMIC DNA]</scope>
    <source>
        <strain evidence="4 5">ICMP2807</strain>
    </source>
</reference>
<dbReference type="PATRIC" id="fig|28092.6.peg.1357"/>
<sequence length="764" mass="80997">MNRERSDTVRDSYRDMTMAVGSAITRVDGPLKCTGRAHYTSDRRLEGMLIAVPVSATIAKGELTGLDTRAAAAMPGVRAILTHENIGGFHRVDKKTGVKIDETRPPLDDTTIRYYGQYIALVVADTFEEASAAASAVHATYQTAGQPNVAMRMTPDEQPKVGSERGDVDGAFDRADVKIDSTYTTPIETHNPIELHASVAVFDGSHYTLYESTQAIVNHQGVMAQILGVPKDHIRIITEYLGGGFGGKLWPWTHTILAAGAARQLRRPIKLVVSRKMMFETVGHRPNTQQRMRLSATQDGRLTSLQQDYICHAPALDKRTENCGEATPYLYSTPNLRVTGATARRDIAPDTSMRGPGAVPGLFAVESAMDELALALNMDPVALRLKNEPTHDESLGVPFSSRHLVECLQRGADKFGWEKRDPAIGSMRGSAAPNPITGVAGDEILGWGVASCSWMAMRVPAQAAVAFRADGTLRVSSGTQDIGTGTYTVLAQMAAQQAGVPLSQVVVAIGDTQLPSGPLSGGSMATASLVPAVSLAARDAVRQLLQVAGKAAGTPFAGKTPADLGFGEGRVHLRGQPAAAGMPFAQVLRAAQLDGVRGEGKSGASASDPGAKQVSIRSYGAHFVEVGWQPEIARLRVRRVVTVIDGGKVINPKTGANQIEGAIMMGVGMAMFERTEYDERSGAPINSNLADYIVASNADTPDIDVTFLDYPDTALNELGARGIGEIGLAGFAAAVTAAVHHATGVRVRDLPVHVETLLGSTVTA</sequence>
<gene>
    <name evidence="4" type="ORF">WM40_05690</name>
</gene>
<evidence type="ECO:0000259" key="3">
    <source>
        <dbReference type="SMART" id="SM01008"/>
    </source>
</evidence>
<dbReference type="SUPFAM" id="SSF56003">
    <property type="entry name" value="Molybdenum cofactor-binding domain"/>
    <property type="match status" value="1"/>
</dbReference>
<dbReference type="Gene3D" id="3.90.1170.50">
    <property type="entry name" value="Aldehyde oxidase/xanthine dehydrogenase, a/b hammerhead"/>
    <property type="match status" value="1"/>
</dbReference>
<dbReference type="Pfam" id="PF01315">
    <property type="entry name" value="Ald_Xan_dh_C"/>
    <property type="match status" value="1"/>
</dbReference>
<dbReference type="EMBL" id="LAQU01000004">
    <property type="protein sequence ID" value="KKB64410.1"/>
    <property type="molecule type" value="Genomic_DNA"/>
</dbReference>
<dbReference type="PANTHER" id="PTHR11908:SF132">
    <property type="entry name" value="ALDEHYDE OXIDASE 1-RELATED"/>
    <property type="match status" value="1"/>
</dbReference>
<dbReference type="InterPro" id="IPR008274">
    <property type="entry name" value="AldOxase/xan_DH_MoCoBD1"/>
</dbReference>
<proteinExistence type="predicted"/>
<keyword evidence="5" id="KW-1185">Reference proteome</keyword>
<evidence type="ECO:0000313" key="5">
    <source>
        <dbReference type="Proteomes" id="UP000033618"/>
    </source>
</evidence>
<dbReference type="Gene3D" id="3.30.365.10">
    <property type="entry name" value="Aldehyde oxidase/xanthine dehydrogenase, molybdopterin binding domain"/>
    <property type="match status" value="4"/>
</dbReference>
<protein>
    <submittedName>
        <fullName evidence="4">Oxidoreductase</fullName>
    </submittedName>
</protein>
<dbReference type="STRING" id="28092.WM40_05690"/>
<dbReference type="InterPro" id="IPR000674">
    <property type="entry name" value="Ald_Oxase/Xan_DH_a/b"/>
</dbReference>